<comment type="caution">
    <text evidence="13">The sequence shown here is derived from an EMBL/GenBank/DDBJ whole genome shotgun (WGS) entry which is preliminary data.</text>
</comment>
<evidence type="ECO:0000256" key="4">
    <source>
        <dbReference type="ARBA" id="ARBA00022771"/>
    </source>
</evidence>
<dbReference type="NCBIfam" id="TIGR01614">
    <property type="entry name" value="PME_inhib"/>
    <property type="match status" value="1"/>
</dbReference>
<dbReference type="EMBL" id="VIEB01000422">
    <property type="protein sequence ID" value="TQD91377.1"/>
    <property type="molecule type" value="Genomic_DNA"/>
</dbReference>
<name>A0A540LY10_MALBA</name>
<dbReference type="GO" id="GO:0016579">
    <property type="term" value="P:protein deubiquitination"/>
    <property type="evidence" value="ECO:0007669"/>
    <property type="project" value="InterPro"/>
</dbReference>
<feature type="region of interest" description="Disordered" evidence="10">
    <location>
        <begin position="611"/>
        <end position="702"/>
    </location>
</feature>
<feature type="region of interest" description="Disordered" evidence="10">
    <location>
        <begin position="78"/>
        <end position="130"/>
    </location>
</feature>
<dbReference type="GO" id="GO:0005634">
    <property type="term" value="C:nucleus"/>
    <property type="evidence" value="ECO:0007669"/>
    <property type="project" value="TreeGrafter"/>
</dbReference>
<evidence type="ECO:0000256" key="1">
    <source>
        <dbReference type="ARBA" id="ARBA00009085"/>
    </source>
</evidence>
<proteinExistence type="inferred from homology"/>
<dbReference type="InterPro" id="IPR018200">
    <property type="entry name" value="USP_CS"/>
</dbReference>
<feature type="compositionally biased region" description="Basic and acidic residues" evidence="10">
    <location>
        <begin position="211"/>
        <end position="221"/>
    </location>
</feature>
<protein>
    <submittedName>
        <fullName evidence="13">Uncharacterized protein</fullName>
    </submittedName>
</protein>
<keyword evidence="4 9" id="KW-0863">Zinc-finger</keyword>
<dbReference type="GO" id="GO:0005829">
    <property type="term" value="C:cytosol"/>
    <property type="evidence" value="ECO:0007669"/>
    <property type="project" value="TreeGrafter"/>
</dbReference>
<dbReference type="InterPro" id="IPR035513">
    <property type="entry name" value="Invertase/methylesterase_inhib"/>
</dbReference>
<dbReference type="InterPro" id="IPR038765">
    <property type="entry name" value="Papain-like_cys_pep_sf"/>
</dbReference>
<dbReference type="InterPro" id="IPR001394">
    <property type="entry name" value="Peptidase_C19_UCH"/>
</dbReference>
<evidence type="ECO:0000313" key="14">
    <source>
        <dbReference type="Proteomes" id="UP000315295"/>
    </source>
</evidence>
<evidence type="ECO:0000313" key="13">
    <source>
        <dbReference type="EMBL" id="TQD91377.1"/>
    </source>
</evidence>
<dbReference type="AlphaFoldDB" id="A0A540LY10"/>
<feature type="domain" description="MYND-type" evidence="12">
    <location>
        <begin position="30"/>
        <end position="67"/>
    </location>
</feature>
<dbReference type="Proteomes" id="UP000315295">
    <property type="component" value="Unassembled WGS sequence"/>
</dbReference>
<organism evidence="13 14">
    <name type="scientific">Malus baccata</name>
    <name type="common">Siberian crab apple</name>
    <name type="synonym">Pyrus baccata</name>
    <dbReference type="NCBI Taxonomy" id="106549"/>
    <lineage>
        <taxon>Eukaryota</taxon>
        <taxon>Viridiplantae</taxon>
        <taxon>Streptophyta</taxon>
        <taxon>Embryophyta</taxon>
        <taxon>Tracheophyta</taxon>
        <taxon>Spermatophyta</taxon>
        <taxon>Magnoliopsida</taxon>
        <taxon>eudicotyledons</taxon>
        <taxon>Gunneridae</taxon>
        <taxon>Pentapetalae</taxon>
        <taxon>rosids</taxon>
        <taxon>fabids</taxon>
        <taxon>Rosales</taxon>
        <taxon>Rosaceae</taxon>
        <taxon>Amygdaloideae</taxon>
        <taxon>Maleae</taxon>
        <taxon>Malus</taxon>
    </lineage>
</organism>
<dbReference type="InterPro" id="IPR006501">
    <property type="entry name" value="Pectinesterase_inhib_dom"/>
</dbReference>
<feature type="compositionally biased region" description="Basic and acidic residues" evidence="10">
    <location>
        <begin position="78"/>
        <end position="94"/>
    </location>
</feature>
<keyword evidence="6" id="KW-1015">Disulfide bond</keyword>
<feature type="compositionally biased region" description="Low complexity" evidence="10">
    <location>
        <begin position="676"/>
        <end position="700"/>
    </location>
</feature>
<comment type="similarity">
    <text evidence="1">Belongs to the peptidase C19 family.</text>
</comment>
<dbReference type="SMART" id="SM00856">
    <property type="entry name" value="PMEI"/>
    <property type="match status" value="1"/>
</dbReference>
<reference evidence="13 14" key="1">
    <citation type="journal article" date="2019" name="G3 (Bethesda)">
        <title>Sequencing of a Wild Apple (Malus baccata) Genome Unravels the Differences Between Cultivated and Wild Apple Species Regarding Disease Resistance and Cold Tolerance.</title>
        <authorList>
            <person name="Chen X."/>
        </authorList>
    </citation>
    <scope>NUCLEOTIDE SEQUENCE [LARGE SCALE GENOMIC DNA]</scope>
    <source>
        <strain evidence="14">cv. Shandingzi</strain>
        <tissue evidence="13">Leaves</tissue>
    </source>
</reference>
<evidence type="ECO:0000256" key="2">
    <source>
        <dbReference type="ARBA" id="ARBA00022723"/>
    </source>
</evidence>
<evidence type="ECO:0000256" key="5">
    <source>
        <dbReference type="ARBA" id="ARBA00022833"/>
    </source>
</evidence>
<keyword evidence="14" id="KW-1185">Reference proteome</keyword>
<comment type="similarity">
    <text evidence="8">Belongs to the PMEI family.</text>
</comment>
<dbReference type="PROSITE" id="PS00972">
    <property type="entry name" value="USP_1"/>
    <property type="match status" value="1"/>
</dbReference>
<dbReference type="Gene3D" id="1.20.140.40">
    <property type="entry name" value="Invertase/pectin methylesterase inhibitor family protein"/>
    <property type="match status" value="1"/>
</dbReference>
<dbReference type="Pfam" id="PF04043">
    <property type="entry name" value="PMEI"/>
    <property type="match status" value="1"/>
</dbReference>
<feature type="region of interest" description="Disordered" evidence="10">
    <location>
        <begin position="161"/>
        <end position="242"/>
    </location>
</feature>
<dbReference type="GO" id="GO:0004843">
    <property type="term" value="F:cysteine-type deubiquitinase activity"/>
    <property type="evidence" value="ECO:0007669"/>
    <property type="project" value="InterPro"/>
</dbReference>
<keyword evidence="5" id="KW-0862">Zinc</keyword>
<keyword evidence="2" id="KW-0479">Metal-binding</keyword>
<evidence type="ECO:0000256" key="8">
    <source>
        <dbReference type="ARBA" id="ARBA00038471"/>
    </source>
</evidence>
<dbReference type="PROSITE" id="PS50865">
    <property type="entry name" value="ZF_MYND_2"/>
    <property type="match status" value="1"/>
</dbReference>
<evidence type="ECO:0000256" key="9">
    <source>
        <dbReference type="PROSITE-ProRule" id="PRU00134"/>
    </source>
</evidence>
<feature type="domain" description="USP" evidence="11">
    <location>
        <begin position="327"/>
        <end position="604"/>
    </location>
</feature>
<dbReference type="SUPFAM" id="SSF101148">
    <property type="entry name" value="Plant invertase/pectin methylesterase inhibitor"/>
    <property type="match status" value="1"/>
</dbReference>
<dbReference type="FunFam" id="6.10.140.2220:FF:000006">
    <property type="entry name" value="Ubiquitin carboxyl-terminal hydrolase 15"/>
    <property type="match status" value="1"/>
</dbReference>
<dbReference type="PANTHER" id="PTHR24006">
    <property type="entry name" value="UBIQUITIN CARBOXYL-TERMINAL HYDROLASE"/>
    <property type="match status" value="1"/>
</dbReference>
<dbReference type="InterPro" id="IPR050164">
    <property type="entry name" value="Peptidase_C19"/>
</dbReference>
<dbReference type="SUPFAM" id="SSF144232">
    <property type="entry name" value="HIT/MYND zinc finger-like"/>
    <property type="match status" value="1"/>
</dbReference>
<feature type="compositionally biased region" description="Polar residues" evidence="10">
    <location>
        <begin position="222"/>
        <end position="237"/>
    </location>
</feature>
<dbReference type="InterPro" id="IPR002893">
    <property type="entry name" value="Znf_MYND"/>
</dbReference>
<evidence type="ECO:0000259" key="11">
    <source>
        <dbReference type="PROSITE" id="PS50235"/>
    </source>
</evidence>
<dbReference type="SUPFAM" id="SSF54001">
    <property type="entry name" value="Cysteine proteinases"/>
    <property type="match status" value="1"/>
</dbReference>
<dbReference type="CDD" id="cd14859">
    <property type="entry name" value="PMEI_like"/>
    <property type="match status" value="1"/>
</dbReference>
<evidence type="ECO:0000256" key="6">
    <source>
        <dbReference type="ARBA" id="ARBA00023157"/>
    </source>
</evidence>
<feature type="compositionally biased region" description="Polar residues" evidence="10">
    <location>
        <begin position="162"/>
        <end position="176"/>
    </location>
</feature>
<sequence>MASEETAVAEFQATAFFAPVVQPASWPYHCAVCYASTTMRCSKCKAVRYCSGKCQIIHWRQGHKDECQPSIDSMQFQDRSDFDGDTVLHHDGKGSRTNLTPSNTVSWDDKSRKPLSDVVAPEQPRNMSSPLECTKLVNHQEDMSCENKLYKMKLSHTDKAVESTQKFPKANANVSGEAQPENLGSKKQSRRAISTEKLVTDASKSKSSSSNDREDGSKEDGSQSNSASVDEPSSTTEGHLDSISRSEKIEAYHALPAKFGSIPSLPQNSSNGLKTSMRKVVQQFRSSKQLKCNPSSHGDETGKYKVLFPYDLFVKLYSNNSADLYPFGLMNCGNSCYANAVLQCRKDWCFICEFEVLLLKAREGKSLLSPIRILSKIHKIGIHLGQGREEDAHEFLRYAVDTMQSVCLKEAGAVGPLAEETTLVGMTFGGYLRSKIKCMKCLGKSEQIERMMDLTVEIDGQIGTLEEALAQFTATETLDGNNRCKSYEKARKKLTVLEAPNILTIVLKRFQSRNFEKLNKSIRFPEVLNMSPYMGETSDKSPLYSLYAVVVHLDIMNAAYSGHYVCYVKNNQGEWFKIDDSSVEPVELKRVLSQGAYMLLYARRTPRPPALLGSSAISNGGKSKRRNLEAVPASHTKSKSRCNSAVPRPYTNNQSQNPDPDDWRFHATHRIPAIDSSSESSSIFSSSDASSCSTVSTKESSSNEDFSDYIFGEMGPNWYSQYSRHSSAGITSSLFPNLDVAIATGVVEALYTGIKDIVRFEKEIKKSKFIAIAGPISDEQSAQSFLSQNTCKNTKYYGLCVSSLKSVPTSKNADTKGLAVIMVGIGMANATATSSYLSSQLISSSTTDTNLKKVLKECADKYGYAGDALQASVQDLGSESYDYAYMHITAAADYPNACHNAFKRYPGLAYPPELARREEGLKHICDVALGIIDNFGG</sequence>
<dbReference type="Pfam" id="PF01753">
    <property type="entry name" value="zf-MYND"/>
    <property type="match status" value="1"/>
</dbReference>
<dbReference type="InterPro" id="IPR028889">
    <property type="entry name" value="USP"/>
</dbReference>
<dbReference type="PANTHER" id="PTHR24006:SF690">
    <property type="entry name" value="UBIQUITIN CARBOXYL-TERMINAL HYDROLASE 17"/>
    <property type="match status" value="1"/>
</dbReference>
<feature type="compositionally biased region" description="Polar residues" evidence="10">
    <location>
        <begin position="95"/>
        <end position="106"/>
    </location>
</feature>
<keyword evidence="3" id="KW-0732">Signal</keyword>
<dbReference type="STRING" id="106549.A0A540LY10"/>
<keyword evidence="7" id="KW-0325">Glycoprotein</keyword>
<gene>
    <name evidence="13" type="ORF">C1H46_023056</name>
</gene>
<evidence type="ECO:0000256" key="10">
    <source>
        <dbReference type="SAM" id="MobiDB-lite"/>
    </source>
</evidence>
<evidence type="ECO:0000256" key="3">
    <source>
        <dbReference type="ARBA" id="ARBA00022729"/>
    </source>
</evidence>
<accession>A0A540LY10</accession>
<dbReference type="PROSITE" id="PS50235">
    <property type="entry name" value="USP_3"/>
    <property type="match status" value="1"/>
</dbReference>
<dbReference type="GO" id="GO:0004857">
    <property type="term" value="F:enzyme inhibitor activity"/>
    <property type="evidence" value="ECO:0007669"/>
    <property type="project" value="InterPro"/>
</dbReference>
<evidence type="ECO:0000256" key="7">
    <source>
        <dbReference type="ARBA" id="ARBA00023180"/>
    </source>
</evidence>
<dbReference type="Gene3D" id="6.10.140.2220">
    <property type="match status" value="1"/>
</dbReference>
<dbReference type="Gene3D" id="3.90.70.10">
    <property type="entry name" value="Cysteine proteinases"/>
    <property type="match status" value="1"/>
</dbReference>
<evidence type="ECO:0000259" key="12">
    <source>
        <dbReference type="PROSITE" id="PS50865"/>
    </source>
</evidence>
<dbReference type="Pfam" id="PF00443">
    <property type="entry name" value="UCH"/>
    <property type="match status" value="1"/>
</dbReference>
<dbReference type="GO" id="GO:0008270">
    <property type="term" value="F:zinc ion binding"/>
    <property type="evidence" value="ECO:0007669"/>
    <property type="project" value="UniProtKB-KW"/>
</dbReference>
<dbReference type="FunFam" id="1.20.140.40:FF:000011">
    <property type="entry name" value="Cell wall / vacuolar inhibitor of fructosidase 2"/>
    <property type="match status" value="1"/>
</dbReference>